<feature type="region of interest" description="Disordered" evidence="1">
    <location>
        <begin position="29"/>
        <end position="51"/>
    </location>
</feature>
<dbReference type="AlphaFoldDB" id="A0A927BNN8"/>
<organism evidence="2">
    <name type="scientific">Streptomyces globisporus</name>
    <dbReference type="NCBI Taxonomy" id="1908"/>
    <lineage>
        <taxon>Bacteria</taxon>
        <taxon>Bacillati</taxon>
        <taxon>Actinomycetota</taxon>
        <taxon>Actinomycetes</taxon>
        <taxon>Kitasatosporales</taxon>
        <taxon>Streptomycetaceae</taxon>
        <taxon>Streptomyces</taxon>
    </lineage>
</organism>
<dbReference type="EMBL" id="JACWUS010000005">
    <property type="protein sequence ID" value="MBD2829941.1"/>
    <property type="molecule type" value="Genomic_DNA"/>
</dbReference>
<sequence>MTKARCAIKGSPVRNCPQCGGLATFTEMVEGRPSPLGPAPVFDETPKGDGR</sequence>
<reference evidence="2" key="1">
    <citation type="journal article" date="2020" name="PLoS ONE">
        <title>Isolation and characterization of Streptomyces bacteriophages and Streptomyces strains encoding biosynthetic arsenals: Streptomyces strains and phages for antibiotic discovery.</title>
        <authorList>
            <person name="Montano E.T."/>
            <person name="Nideffer J.F."/>
            <person name="Brumage L."/>
            <person name="Erb M."/>
            <person name="Derman A.I."/>
            <person name="Davis J.P."/>
            <person name="Estrada E."/>
            <person name="Fu S."/>
            <person name="Le D."/>
            <person name="Vuppala A."/>
            <person name="Tran C."/>
            <person name="Luterstein E."/>
            <person name="Lakkaraju S."/>
            <person name="Panchagnula S."/>
            <person name="Ren C."/>
            <person name="Doan J."/>
            <person name="Tran S."/>
            <person name="Soriano J."/>
            <person name="Fujita Y."/>
            <person name="Gutala P."/>
            <person name="Fujii Q."/>
            <person name="Lee M."/>
            <person name="Bui A."/>
            <person name="Villarreal C."/>
            <person name="Shing S.R."/>
            <person name="Kim S."/>
            <person name="Freeman D."/>
            <person name="Racha V."/>
            <person name="Ho A."/>
            <person name="Kumar P."/>
            <person name="Falah K."/>
            <person name="Dawson T."/>
            <person name="Enustun E."/>
            <person name="Prichard A."/>
            <person name="Gomez A."/>
            <person name="Khanna K."/>
            <person name="Trigg S."/>
            <person name="Fernandez L."/>
            <person name="Pogliano K."/>
            <person name="Pogliano J."/>
        </authorList>
    </citation>
    <scope>NUCLEOTIDE SEQUENCE</scope>
    <source>
        <strain evidence="2">QF2</strain>
    </source>
</reference>
<evidence type="ECO:0000256" key="1">
    <source>
        <dbReference type="SAM" id="MobiDB-lite"/>
    </source>
</evidence>
<comment type="caution">
    <text evidence="2">The sequence shown here is derived from an EMBL/GenBank/DDBJ whole genome shotgun (WGS) entry which is preliminary data.</text>
</comment>
<accession>A0A927BNN8</accession>
<gene>
    <name evidence="2" type="ORF">ID875_21505</name>
</gene>
<proteinExistence type="predicted"/>
<protein>
    <submittedName>
        <fullName evidence="2">Uncharacterized protein</fullName>
    </submittedName>
</protein>
<evidence type="ECO:0000313" key="2">
    <source>
        <dbReference type="EMBL" id="MBD2829941.1"/>
    </source>
</evidence>
<name>A0A927BNN8_STRGL</name>